<evidence type="ECO:0000259" key="7">
    <source>
        <dbReference type="PROSITE" id="PS50011"/>
    </source>
</evidence>
<evidence type="ECO:0000256" key="4">
    <source>
        <dbReference type="ARBA" id="ARBA00022840"/>
    </source>
</evidence>
<evidence type="ECO:0000256" key="1">
    <source>
        <dbReference type="ARBA" id="ARBA00022679"/>
    </source>
</evidence>
<dbReference type="CDD" id="cd14014">
    <property type="entry name" value="STKc_PknB_like"/>
    <property type="match status" value="1"/>
</dbReference>
<gene>
    <name evidence="8" type="ORF">HNQ40_002745</name>
</gene>
<reference evidence="8 9" key="1">
    <citation type="submission" date="2020-08" db="EMBL/GenBank/DDBJ databases">
        <title>Genomic Encyclopedia of Type Strains, Phase IV (KMG-IV): sequencing the most valuable type-strain genomes for metagenomic binning, comparative biology and taxonomic classification.</title>
        <authorList>
            <person name="Goeker M."/>
        </authorList>
    </citation>
    <scope>NUCLEOTIDE SEQUENCE [LARGE SCALE GENOMIC DNA]</scope>
    <source>
        <strain evidence="8 9">DSM 103725</strain>
    </source>
</reference>
<dbReference type="Pfam" id="PF00069">
    <property type="entry name" value="Pkinase"/>
    <property type="match status" value="1"/>
</dbReference>
<evidence type="ECO:0000256" key="6">
    <source>
        <dbReference type="SAM" id="Phobius"/>
    </source>
</evidence>
<dbReference type="Gene3D" id="3.30.200.20">
    <property type="entry name" value="Phosphorylase Kinase, domain 1"/>
    <property type="match status" value="1"/>
</dbReference>
<dbReference type="PANTHER" id="PTHR43289">
    <property type="entry name" value="MITOGEN-ACTIVATED PROTEIN KINASE KINASE KINASE 20-RELATED"/>
    <property type="match status" value="1"/>
</dbReference>
<dbReference type="AlphaFoldDB" id="A0A7X0H7Z3"/>
<dbReference type="InterPro" id="IPR008271">
    <property type="entry name" value="Ser/Thr_kinase_AS"/>
</dbReference>
<protein>
    <submittedName>
        <fullName evidence="8">Serine/threonine-protein kinase</fullName>
        <ecNumber evidence="8">2.7.11.1</ecNumber>
    </submittedName>
</protein>
<sequence length="393" mass="43874">MTDPAHESDPINADAATAEGAETGHAPADEHPPEHPINLKLTDADFPKYWKSGSLKYDDFKPLAEGGTAALQTCVDRNLNRVVAYKSLHPHLADDEVETARFVREARVTAMIPHPGTVPLYEIGRDRSGHPYFTMKKLEGRDLRSILADLSARKHRTEDLYPLERLIDILISASQTVAYAHVQGVIHRDIKPANILVGEFGEVTVLDWGLAKIRGEPTPDAALPPKGKTGISLELTQPGRRFGTPLYMSPEQARGDHTDERTDVYALGIVLYEMLTGKPLVFGNQIDDVLKQILERPTPAPHEVSPHNNIPHELEAICLRCLAKAPEERYPSVSTFITDLQAFRDAVPEKVEAYAGRWTDPLRRVRRRYVVLITGLLGILAGMIWMYLLMQLR</sequence>
<evidence type="ECO:0000313" key="8">
    <source>
        <dbReference type="EMBL" id="MBB6430939.1"/>
    </source>
</evidence>
<evidence type="ECO:0000256" key="5">
    <source>
        <dbReference type="SAM" id="MobiDB-lite"/>
    </source>
</evidence>
<keyword evidence="1 8" id="KW-0808">Transferase</keyword>
<dbReference type="SMART" id="SM00220">
    <property type="entry name" value="S_TKc"/>
    <property type="match status" value="1"/>
</dbReference>
<dbReference type="PANTHER" id="PTHR43289:SF6">
    <property type="entry name" value="SERINE_THREONINE-PROTEIN KINASE NEKL-3"/>
    <property type="match status" value="1"/>
</dbReference>
<name>A0A7X0H7Z3_9BACT</name>
<keyword evidence="6" id="KW-0812">Transmembrane</keyword>
<evidence type="ECO:0000256" key="2">
    <source>
        <dbReference type="ARBA" id="ARBA00022741"/>
    </source>
</evidence>
<feature type="compositionally biased region" description="Low complexity" evidence="5">
    <location>
        <begin position="13"/>
        <end position="26"/>
    </location>
</feature>
<comment type="caution">
    <text evidence="8">The sequence shown here is derived from an EMBL/GenBank/DDBJ whole genome shotgun (WGS) entry which is preliminary data.</text>
</comment>
<dbReference type="GO" id="GO:0004674">
    <property type="term" value="F:protein serine/threonine kinase activity"/>
    <property type="evidence" value="ECO:0007669"/>
    <property type="project" value="UniProtKB-EC"/>
</dbReference>
<evidence type="ECO:0000256" key="3">
    <source>
        <dbReference type="ARBA" id="ARBA00022777"/>
    </source>
</evidence>
<dbReference type="PROSITE" id="PS50011">
    <property type="entry name" value="PROTEIN_KINASE_DOM"/>
    <property type="match status" value="1"/>
</dbReference>
<dbReference type="Proteomes" id="UP000541810">
    <property type="component" value="Unassembled WGS sequence"/>
</dbReference>
<accession>A0A7X0H7Z3</accession>
<dbReference type="InterPro" id="IPR011009">
    <property type="entry name" value="Kinase-like_dom_sf"/>
</dbReference>
<feature type="region of interest" description="Disordered" evidence="5">
    <location>
        <begin position="1"/>
        <end position="38"/>
    </location>
</feature>
<keyword evidence="6" id="KW-1133">Transmembrane helix</keyword>
<keyword evidence="9" id="KW-1185">Reference proteome</keyword>
<keyword evidence="6" id="KW-0472">Membrane</keyword>
<keyword evidence="4" id="KW-0067">ATP-binding</keyword>
<dbReference type="EC" id="2.7.11.1" evidence="8"/>
<feature type="domain" description="Protein kinase" evidence="7">
    <location>
        <begin position="57"/>
        <end position="344"/>
    </location>
</feature>
<dbReference type="EMBL" id="JACHGY010000001">
    <property type="protein sequence ID" value="MBB6430939.1"/>
    <property type="molecule type" value="Genomic_DNA"/>
</dbReference>
<dbReference type="Gene3D" id="1.10.510.10">
    <property type="entry name" value="Transferase(Phosphotransferase) domain 1"/>
    <property type="match status" value="1"/>
</dbReference>
<proteinExistence type="predicted"/>
<keyword evidence="2" id="KW-0547">Nucleotide-binding</keyword>
<dbReference type="InterPro" id="IPR000719">
    <property type="entry name" value="Prot_kinase_dom"/>
</dbReference>
<feature type="transmembrane region" description="Helical" evidence="6">
    <location>
        <begin position="369"/>
        <end position="390"/>
    </location>
</feature>
<dbReference type="RefSeq" id="WP_184678432.1">
    <property type="nucleotide sequence ID" value="NZ_JACHGY010000001.1"/>
</dbReference>
<keyword evidence="3 8" id="KW-0418">Kinase</keyword>
<evidence type="ECO:0000313" key="9">
    <source>
        <dbReference type="Proteomes" id="UP000541810"/>
    </source>
</evidence>
<dbReference type="PROSITE" id="PS00108">
    <property type="entry name" value="PROTEIN_KINASE_ST"/>
    <property type="match status" value="1"/>
</dbReference>
<dbReference type="GO" id="GO:0005524">
    <property type="term" value="F:ATP binding"/>
    <property type="evidence" value="ECO:0007669"/>
    <property type="project" value="UniProtKB-KW"/>
</dbReference>
<organism evidence="8 9">
    <name type="scientific">Algisphaera agarilytica</name>
    <dbReference type="NCBI Taxonomy" id="1385975"/>
    <lineage>
        <taxon>Bacteria</taxon>
        <taxon>Pseudomonadati</taxon>
        <taxon>Planctomycetota</taxon>
        <taxon>Phycisphaerae</taxon>
        <taxon>Phycisphaerales</taxon>
        <taxon>Phycisphaeraceae</taxon>
        <taxon>Algisphaera</taxon>
    </lineage>
</organism>
<dbReference type="SUPFAM" id="SSF56112">
    <property type="entry name" value="Protein kinase-like (PK-like)"/>
    <property type="match status" value="1"/>
</dbReference>